<protein>
    <submittedName>
        <fullName evidence="2">WAP domain-containing protein</fullName>
    </submittedName>
</protein>
<dbReference type="WBParaSite" id="sdigi.contig226.g6353.t1">
    <property type="protein sequence ID" value="sdigi.contig226.g6353.t1"/>
    <property type="gene ID" value="sdigi.contig226.g6353"/>
</dbReference>
<sequence>MHDRCLKNRRFIILLKESPLRVINLAVEPPINIFLNGGCKYDNDCTSKTFCWNGYCVPRGNLG</sequence>
<evidence type="ECO:0000313" key="1">
    <source>
        <dbReference type="Proteomes" id="UP000887581"/>
    </source>
</evidence>
<evidence type="ECO:0000313" key="2">
    <source>
        <dbReference type="WBParaSite" id="sdigi.contig226.g6353.t1"/>
    </source>
</evidence>
<organism evidence="1 2">
    <name type="scientific">Setaria digitata</name>
    <dbReference type="NCBI Taxonomy" id="48799"/>
    <lineage>
        <taxon>Eukaryota</taxon>
        <taxon>Metazoa</taxon>
        <taxon>Ecdysozoa</taxon>
        <taxon>Nematoda</taxon>
        <taxon>Chromadorea</taxon>
        <taxon>Rhabditida</taxon>
        <taxon>Spirurina</taxon>
        <taxon>Spiruromorpha</taxon>
        <taxon>Filarioidea</taxon>
        <taxon>Setariidae</taxon>
        <taxon>Setaria</taxon>
    </lineage>
</organism>
<reference evidence="2" key="1">
    <citation type="submission" date="2022-11" db="UniProtKB">
        <authorList>
            <consortium name="WormBaseParasite"/>
        </authorList>
    </citation>
    <scope>IDENTIFICATION</scope>
</reference>
<keyword evidence="1" id="KW-1185">Reference proteome</keyword>
<dbReference type="Proteomes" id="UP000887581">
    <property type="component" value="Unplaced"/>
</dbReference>
<proteinExistence type="predicted"/>
<name>A0A915PSA3_9BILA</name>
<accession>A0A915PSA3</accession>
<dbReference type="AlphaFoldDB" id="A0A915PSA3"/>